<reference evidence="3 4" key="1">
    <citation type="journal article" date="2018" name="BMC Genomics">
        <title>The genome of Naegleria lovaniensis, the basis for a comparative approach to unravel pathogenicity factors of the human pathogenic amoeba N. fowleri.</title>
        <authorList>
            <person name="Liechti N."/>
            <person name="Schurch N."/>
            <person name="Bruggmann R."/>
            <person name="Wittwer M."/>
        </authorList>
    </citation>
    <scope>NUCLEOTIDE SEQUENCE [LARGE SCALE GENOMIC DNA]</scope>
    <source>
        <strain evidence="3 4">ATCC 30569</strain>
    </source>
</reference>
<sequence>MPISFNKHNRCHSQTLRAKCTKCLQYSSKTTNIILVLFITQGLLGILATFFLLYSTGVSIHAKTQDITTAQHLHNVQSEIGKLTRTASTAINILDYRLYYGTPMNIINFMLWKKVFVHLGEYFSNPAVMFQFARYDHDFVGFYNNTFELTVGNVTTLFAISHRDERGPLLSEKDLQFIRSGSQFTHTTLSRPWIRQFFSKNVSRPYWTDVFTNVYKEKAVTFVLPIYIDEHVSKLQQRRLKMANSTAITSRKYPRQTPLEHLFGVVGVQFTLNFLNTLLRNVSNKGEHCFIVNSFGTIIASTTHLFPIDYRITLTHNKLSQEAIVSLMMVTENGKPTTIPSSQLRKLLVKTAPVTDVHGLNWTMVVVSFEREYISEILRNGIYAVLAFLVLFILQIIFVFFLLQYINHGLFNITKNVNNLVTLQGINKFFKKSHSPLIDIRDMSNRLNTLQSGLISLTPYIPHIVEKKMQSKLPENARLGMSVRNMTVMFSGISNFTTLAENTDTSLFLEATTEFFEIVCRSVSVHGGIIDKIMEGTVMAFWNEESFECPNHEICACRAALEIMEQVKAVEVLWKLRSYPKLHVHVGINSGEMNCGCMGSMTRVSYTTIGDNVNVASRLQQLAERVSWHIIIGSNTYHVVRHHFVCLFVDFIKLKGKKRPVLVYALKCFSKEASELDKKLEKDLNTCKHYLAKGECYHVRQVCEKLVQIDGKCPVPRYLLNRALELITKAEVEERALSIWSISSRSDSLSSHSTASQ</sequence>
<accession>A0AA88GES3</accession>
<keyword evidence="1" id="KW-0812">Transmembrane</keyword>
<keyword evidence="1" id="KW-1133">Transmembrane helix</keyword>
<dbReference type="PROSITE" id="PS50125">
    <property type="entry name" value="GUANYLATE_CYCLASE_2"/>
    <property type="match status" value="1"/>
</dbReference>
<organism evidence="3 4">
    <name type="scientific">Naegleria lovaniensis</name>
    <name type="common">Amoeba</name>
    <dbReference type="NCBI Taxonomy" id="51637"/>
    <lineage>
        <taxon>Eukaryota</taxon>
        <taxon>Discoba</taxon>
        <taxon>Heterolobosea</taxon>
        <taxon>Tetramitia</taxon>
        <taxon>Eutetramitia</taxon>
        <taxon>Vahlkampfiidae</taxon>
        <taxon>Naegleria</taxon>
    </lineage>
</organism>
<dbReference type="AlphaFoldDB" id="A0AA88GES3"/>
<dbReference type="Gene3D" id="3.30.450.20">
    <property type="entry name" value="PAS domain"/>
    <property type="match status" value="1"/>
</dbReference>
<evidence type="ECO:0000259" key="2">
    <source>
        <dbReference type="PROSITE" id="PS50125"/>
    </source>
</evidence>
<feature type="transmembrane region" description="Helical" evidence="1">
    <location>
        <begin position="381"/>
        <end position="406"/>
    </location>
</feature>
<evidence type="ECO:0000256" key="1">
    <source>
        <dbReference type="SAM" id="Phobius"/>
    </source>
</evidence>
<comment type="caution">
    <text evidence="3">The sequence shown here is derived from an EMBL/GenBank/DDBJ whole genome shotgun (WGS) entry which is preliminary data.</text>
</comment>
<dbReference type="PANTHER" id="PTHR43081">
    <property type="entry name" value="ADENYLATE CYCLASE, TERMINAL-DIFFERENTIATION SPECIFIC-RELATED"/>
    <property type="match status" value="1"/>
</dbReference>
<dbReference type="SUPFAM" id="SSF55073">
    <property type="entry name" value="Nucleotide cyclase"/>
    <property type="match status" value="1"/>
</dbReference>
<dbReference type="Proteomes" id="UP000816034">
    <property type="component" value="Unassembled WGS sequence"/>
</dbReference>
<protein>
    <recommendedName>
        <fullName evidence="2">Guanylate cyclase domain-containing protein</fullName>
    </recommendedName>
</protein>
<dbReference type="SMART" id="SM00044">
    <property type="entry name" value="CYCc"/>
    <property type="match status" value="1"/>
</dbReference>
<dbReference type="GeneID" id="68103597"/>
<feature type="domain" description="Guanylate cyclase" evidence="2">
    <location>
        <begin position="487"/>
        <end position="620"/>
    </location>
</feature>
<dbReference type="CDD" id="cd07302">
    <property type="entry name" value="CHD"/>
    <property type="match status" value="1"/>
</dbReference>
<evidence type="ECO:0000313" key="3">
    <source>
        <dbReference type="EMBL" id="KAG2374064.1"/>
    </source>
</evidence>
<dbReference type="InterPro" id="IPR001054">
    <property type="entry name" value="A/G_cyclase"/>
</dbReference>
<keyword evidence="4" id="KW-1185">Reference proteome</keyword>
<feature type="transmembrane region" description="Helical" evidence="1">
    <location>
        <begin position="33"/>
        <end position="54"/>
    </location>
</feature>
<dbReference type="PANTHER" id="PTHR43081:SF1">
    <property type="entry name" value="ADENYLATE CYCLASE, TERMINAL-DIFFERENTIATION SPECIFIC"/>
    <property type="match status" value="1"/>
</dbReference>
<dbReference type="Gene3D" id="3.30.70.1230">
    <property type="entry name" value="Nucleotide cyclase"/>
    <property type="match status" value="1"/>
</dbReference>
<dbReference type="InterPro" id="IPR029787">
    <property type="entry name" value="Nucleotide_cyclase"/>
</dbReference>
<proteinExistence type="predicted"/>
<evidence type="ECO:0000313" key="4">
    <source>
        <dbReference type="Proteomes" id="UP000816034"/>
    </source>
</evidence>
<name>A0AA88GES3_NAELO</name>
<dbReference type="RefSeq" id="XP_044543238.1">
    <property type="nucleotide sequence ID" value="XM_044686766.1"/>
</dbReference>
<dbReference type="EMBL" id="PYSW02000048">
    <property type="protein sequence ID" value="KAG2374064.1"/>
    <property type="molecule type" value="Genomic_DNA"/>
</dbReference>
<dbReference type="Pfam" id="PF00211">
    <property type="entry name" value="Guanylate_cyc"/>
    <property type="match status" value="1"/>
</dbReference>
<keyword evidence="1" id="KW-0472">Membrane</keyword>
<dbReference type="GO" id="GO:0009190">
    <property type="term" value="P:cyclic nucleotide biosynthetic process"/>
    <property type="evidence" value="ECO:0007669"/>
    <property type="project" value="InterPro"/>
</dbReference>
<gene>
    <name evidence="3" type="ORF">C9374_011143</name>
</gene>
<dbReference type="InterPro" id="IPR050697">
    <property type="entry name" value="Adenylyl/Guanylyl_Cyclase_3/4"/>
</dbReference>
<dbReference type="GO" id="GO:0035556">
    <property type="term" value="P:intracellular signal transduction"/>
    <property type="evidence" value="ECO:0007669"/>
    <property type="project" value="InterPro"/>
</dbReference>